<protein>
    <submittedName>
        <fullName evidence="2">Uncharacterized protein</fullName>
    </submittedName>
</protein>
<name>A0ABQ5HF21_9ASTR</name>
<keyword evidence="3" id="KW-1185">Reference proteome</keyword>
<organism evidence="2 3">
    <name type="scientific">Tanacetum coccineum</name>
    <dbReference type="NCBI Taxonomy" id="301880"/>
    <lineage>
        <taxon>Eukaryota</taxon>
        <taxon>Viridiplantae</taxon>
        <taxon>Streptophyta</taxon>
        <taxon>Embryophyta</taxon>
        <taxon>Tracheophyta</taxon>
        <taxon>Spermatophyta</taxon>
        <taxon>Magnoliopsida</taxon>
        <taxon>eudicotyledons</taxon>
        <taxon>Gunneridae</taxon>
        <taxon>Pentapetalae</taxon>
        <taxon>asterids</taxon>
        <taxon>campanulids</taxon>
        <taxon>Asterales</taxon>
        <taxon>Asteraceae</taxon>
        <taxon>Asteroideae</taxon>
        <taxon>Anthemideae</taxon>
        <taxon>Anthemidinae</taxon>
        <taxon>Tanacetum</taxon>
    </lineage>
</organism>
<comment type="caution">
    <text evidence="2">The sequence shown here is derived from an EMBL/GenBank/DDBJ whole genome shotgun (WGS) entry which is preliminary data.</text>
</comment>
<dbReference type="EMBL" id="BQNB010019551">
    <property type="protein sequence ID" value="GJT86495.1"/>
    <property type="molecule type" value="Genomic_DNA"/>
</dbReference>
<gene>
    <name evidence="2" type="ORF">Tco_1068212</name>
</gene>
<proteinExistence type="predicted"/>
<feature type="compositionally biased region" description="Acidic residues" evidence="1">
    <location>
        <begin position="174"/>
        <end position="197"/>
    </location>
</feature>
<reference evidence="2" key="2">
    <citation type="submission" date="2022-01" db="EMBL/GenBank/DDBJ databases">
        <authorList>
            <person name="Yamashiro T."/>
            <person name="Shiraishi A."/>
            <person name="Satake H."/>
            <person name="Nakayama K."/>
        </authorList>
    </citation>
    <scope>NUCLEOTIDE SEQUENCE</scope>
</reference>
<dbReference type="Proteomes" id="UP001151760">
    <property type="component" value="Unassembled WGS sequence"/>
</dbReference>
<reference evidence="2" key="1">
    <citation type="journal article" date="2022" name="Int. J. Mol. Sci.">
        <title>Draft Genome of Tanacetum Coccineum: Genomic Comparison of Closely Related Tanacetum-Family Plants.</title>
        <authorList>
            <person name="Yamashiro T."/>
            <person name="Shiraishi A."/>
            <person name="Nakayama K."/>
            <person name="Satake H."/>
        </authorList>
    </citation>
    <scope>NUCLEOTIDE SEQUENCE</scope>
</reference>
<sequence length="281" mass="31757">MNDDMYNWVIAKYGKPNNWTDSQFESIADDVYTTFFEKAEPEKPEPAKTTNVETQQDFRIPDRNDTQSVLNLYAVSRVNLAAKVSPTLIWYDDEKLAYLENNRKTFARVMLRVIVIGSSSSELECSSTLELECSSTSKLEFPSSDELNSYVSSYDELDSSDESGSLEKSVSEKEIDEEDDVIDEEAEDGKDDSDDELWSPKSIGTTSRSLLSPKMKGTSSKSTPTTKKLVEERSEPIRNCISGSLNNKTWEMIVNKEFGVKKEQANENKEQVKKGKRKLGV</sequence>
<evidence type="ECO:0000256" key="1">
    <source>
        <dbReference type="SAM" id="MobiDB-lite"/>
    </source>
</evidence>
<feature type="region of interest" description="Disordered" evidence="1">
    <location>
        <begin position="154"/>
        <end position="234"/>
    </location>
</feature>
<feature type="compositionally biased region" description="Low complexity" evidence="1">
    <location>
        <begin position="212"/>
        <end position="227"/>
    </location>
</feature>
<evidence type="ECO:0000313" key="3">
    <source>
        <dbReference type="Proteomes" id="UP001151760"/>
    </source>
</evidence>
<accession>A0ABQ5HF21</accession>
<evidence type="ECO:0000313" key="2">
    <source>
        <dbReference type="EMBL" id="GJT86495.1"/>
    </source>
</evidence>